<evidence type="ECO:0000256" key="1">
    <source>
        <dbReference type="ARBA" id="ARBA00005879"/>
    </source>
</evidence>
<dbReference type="InterPro" id="IPR003043">
    <property type="entry name" value="Uropor_MeTrfase_CS"/>
</dbReference>
<dbReference type="GO" id="GO:0016491">
    <property type="term" value="F:oxidoreductase activity"/>
    <property type="evidence" value="ECO:0007669"/>
    <property type="project" value="UniProtKB-KW"/>
</dbReference>
<comment type="similarity">
    <text evidence="1 13">Belongs to the precorrin methyltransferase family.</text>
</comment>
<dbReference type="EC" id="2.1.1.107" evidence="2"/>
<dbReference type="GO" id="GO:0016829">
    <property type="term" value="F:lyase activity"/>
    <property type="evidence" value="ECO:0007669"/>
    <property type="project" value="UniProtKB-KW"/>
</dbReference>
<dbReference type="InterPro" id="IPR050161">
    <property type="entry name" value="Siro_Cobalamin_biosynth"/>
</dbReference>
<evidence type="ECO:0000256" key="8">
    <source>
        <dbReference type="ARBA" id="ARBA00023239"/>
    </source>
</evidence>
<dbReference type="InterPro" id="IPR000878">
    <property type="entry name" value="4pyrrol_Mease"/>
</dbReference>
<dbReference type="GO" id="GO:0019354">
    <property type="term" value="P:siroheme biosynthetic process"/>
    <property type="evidence" value="ECO:0007669"/>
    <property type="project" value="InterPro"/>
</dbReference>
<dbReference type="Gene3D" id="3.30.950.10">
    <property type="entry name" value="Methyltransferase, Cobalt-precorrin-4 Transmethylase, Domain 2"/>
    <property type="match status" value="1"/>
</dbReference>
<keyword evidence="3" id="KW-0169">Cobalamin biosynthesis</keyword>
<evidence type="ECO:0000256" key="9">
    <source>
        <dbReference type="ARBA" id="ARBA00023244"/>
    </source>
</evidence>
<accession>A0AAE9Z2T3</accession>
<dbReference type="FunFam" id="3.30.950.10:FF:000001">
    <property type="entry name" value="Siroheme synthase"/>
    <property type="match status" value="1"/>
</dbReference>
<dbReference type="Proteomes" id="UP000032352">
    <property type="component" value="Chromosome"/>
</dbReference>
<dbReference type="InterPro" id="IPR014777">
    <property type="entry name" value="4pyrrole_Mease_sub1"/>
</dbReference>
<dbReference type="InterPro" id="IPR035996">
    <property type="entry name" value="4pyrrol_Methylase_sf"/>
</dbReference>
<keyword evidence="16" id="KW-1185">Reference proteome</keyword>
<evidence type="ECO:0000313" key="16">
    <source>
        <dbReference type="Proteomes" id="UP000032352"/>
    </source>
</evidence>
<keyword evidence="8" id="KW-0456">Lyase</keyword>
<keyword evidence="5 13" id="KW-0808">Transferase</keyword>
<dbReference type="SUPFAM" id="SSF53790">
    <property type="entry name" value="Tetrapyrrole methylase"/>
    <property type="match status" value="1"/>
</dbReference>
<comment type="pathway">
    <text evidence="12">Cofactor biosynthesis; adenosylcobalamin biosynthesis; precorrin-2 from uroporphyrinogen III: step 1/1.</text>
</comment>
<dbReference type="FunFam" id="3.40.1010.10:FF:000001">
    <property type="entry name" value="Siroheme synthase"/>
    <property type="match status" value="1"/>
</dbReference>
<proteinExistence type="inferred from homology"/>
<dbReference type="NCBIfam" id="NF004790">
    <property type="entry name" value="PRK06136.1"/>
    <property type="match status" value="1"/>
</dbReference>
<dbReference type="Gene3D" id="3.40.1010.10">
    <property type="entry name" value="Cobalt-precorrin-4 Transmethylase, Domain 1"/>
    <property type="match status" value="1"/>
</dbReference>
<dbReference type="EMBL" id="CP059733">
    <property type="protein sequence ID" value="WDE05751.1"/>
    <property type="molecule type" value="Genomic_DNA"/>
</dbReference>
<evidence type="ECO:0000256" key="3">
    <source>
        <dbReference type="ARBA" id="ARBA00022573"/>
    </source>
</evidence>
<evidence type="ECO:0000259" key="14">
    <source>
        <dbReference type="Pfam" id="PF00590"/>
    </source>
</evidence>
<protein>
    <recommendedName>
        <fullName evidence="2">uroporphyrinogen-III C-methyltransferase</fullName>
        <ecNumber evidence="2">2.1.1.107</ecNumber>
    </recommendedName>
</protein>
<evidence type="ECO:0000256" key="7">
    <source>
        <dbReference type="ARBA" id="ARBA00023002"/>
    </source>
</evidence>
<keyword evidence="6" id="KW-0949">S-adenosyl-L-methionine</keyword>
<dbReference type="KEGG" id="tvd:SG34_002100"/>
<keyword evidence="4 13" id="KW-0489">Methyltransferase</keyword>
<keyword evidence="9" id="KW-0627">Porphyrin biosynthesis</keyword>
<dbReference type="InterPro" id="IPR014776">
    <property type="entry name" value="4pyrrole_Mease_sub2"/>
</dbReference>
<organism evidence="15 16">
    <name type="scientific">Thalassomonas viridans</name>
    <dbReference type="NCBI Taxonomy" id="137584"/>
    <lineage>
        <taxon>Bacteria</taxon>
        <taxon>Pseudomonadati</taxon>
        <taxon>Pseudomonadota</taxon>
        <taxon>Gammaproteobacteria</taxon>
        <taxon>Alteromonadales</taxon>
        <taxon>Colwelliaceae</taxon>
        <taxon>Thalassomonas</taxon>
    </lineage>
</organism>
<evidence type="ECO:0000256" key="5">
    <source>
        <dbReference type="ARBA" id="ARBA00022679"/>
    </source>
</evidence>
<name>A0AAE9Z2T3_9GAMM</name>
<dbReference type="CDD" id="cd11642">
    <property type="entry name" value="SUMT"/>
    <property type="match status" value="1"/>
</dbReference>
<feature type="domain" description="Tetrapyrrole methylase" evidence="14">
    <location>
        <begin position="42"/>
        <end position="249"/>
    </location>
</feature>
<dbReference type="NCBIfam" id="TIGR01469">
    <property type="entry name" value="cobA_cysG_Cterm"/>
    <property type="match status" value="1"/>
</dbReference>
<dbReference type="PANTHER" id="PTHR45790">
    <property type="entry name" value="SIROHEME SYNTHASE-RELATED"/>
    <property type="match status" value="1"/>
</dbReference>
<evidence type="ECO:0000256" key="2">
    <source>
        <dbReference type="ARBA" id="ARBA00012162"/>
    </source>
</evidence>
<dbReference type="GO" id="GO:0032259">
    <property type="term" value="P:methylation"/>
    <property type="evidence" value="ECO:0007669"/>
    <property type="project" value="UniProtKB-KW"/>
</dbReference>
<evidence type="ECO:0000256" key="13">
    <source>
        <dbReference type="RuleBase" id="RU003960"/>
    </source>
</evidence>
<sequence>MNSVFFSQGWLRLNSLVNQLQHKLTKGGLSNHTRFKQRRGCVYLIGAGTGDVELLTIKAYRLLQQADIVLYDWLANKEILASLPAETETVFVGKRTGNHSMPQEKICQQLIAHARQGKRVVRLKGGDPSIFGRLHEETRALANHGIPFAIVPGITAASGCAAYSGIQLTERDSSQSVRFITARFKDPADQPDWQNLAASRDTLVFYMGLNRILEIAGQLISHGMDPRLPMAVIDQGTTAGQQVCCSRLDSIGQQPLWCTFTGPALIIVGEVVNKRQKVNLTLLANKGASSKLNLN</sequence>
<evidence type="ECO:0000256" key="4">
    <source>
        <dbReference type="ARBA" id="ARBA00022603"/>
    </source>
</evidence>
<keyword evidence="10" id="KW-0511">Multifunctional enzyme</keyword>
<dbReference type="InterPro" id="IPR006366">
    <property type="entry name" value="CobA/CysG_C"/>
</dbReference>
<evidence type="ECO:0000256" key="6">
    <source>
        <dbReference type="ARBA" id="ARBA00022691"/>
    </source>
</evidence>
<gene>
    <name evidence="15" type="primary">cobA</name>
    <name evidence="15" type="ORF">SG34_002100</name>
</gene>
<reference evidence="15 16" key="2">
    <citation type="journal article" date="2022" name="Mar. Drugs">
        <title>Bioassay-Guided Fractionation Leads to the Detection of Cholic Acid Generated by the Rare Thalassomonas sp.</title>
        <authorList>
            <person name="Pheiffer F."/>
            <person name="Schneider Y.K."/>
            <person name="Hansen E.H."/>
            <person name="Andersen J.H."/>
            <person name="Isaksson J."/>
            <person name="Busche T."/>
            <person name="R C."/>
            <person name="Kalinowski J."/>
            <person name="Zyl L.V."/>
            <person name="Trindade M."/>
        </authorList>
    </citation>
    <scope>NUCLEOTIDE SEQUENCE [LARGE SCALE GENOMIC DNA]</scope>
    <source>
        <strain evidence="15 16">XOM25</strain>
    </source>
</reference>
<dbReference type="RefSeq" id="WP_044841751.1">
    <property type="nucleotide sequence ID" value="NZ_CP059733.1"/>
</dbReference>
<dbReference type="AlphaFoldDB" id="A0AAE9Z2T3"/>
<evidence type="ECO:0000256" key="11">
    <source>
        <dbReference type="ARBA" id="ARBA00025705"/>
    </source>
</evidence>
<dbReference type="PANTHER" id="PTHR45790:SF1">
    <property type="entry name" value="SIROHEME SYNTHASE"/>
    <property type="match status" value="1"/>
</dbReference>
<evidence type="ECO:0000256" key="12">
    <source>
        <dbReference type="ARBA" id="ARBA00060548"/>
    </source>
</evidence>
<keyword evidence="7" id="KW-0560">Oxidoreductase</keyword>
<evidence type="ECO:0000256" key="10">
    <source>
        <dbReference type="ARBA" id="ARBA00023268"/>
    </source>
</evidence>
<reference evidence="15 16" key="1">
    <citation type="journal article" date="2015" name="Genome Announc.">
        <title>Draft Genome Sequences of Marine Isolates of Thalassomonas viridans and Thalassomonas actiniarum.</title>
        <authorList>
            <person name="Olonade I."/>
            <person name="van Zyl L.J."/>
            <person name="Trindade M."/>
        </authorList>
    </citation>
    <scope>NUCLEOTIDE SEQUENCE [LARGE SCALE GENOMIC DNA]</scope>
    <source>
        <strain evidence="15 16">XOM25</strain>
    </source>
</reference>
<dbReference type="Pfam" id="PF00590">
    <property type="entry name" value="TP_methylase"/>
    <property type="match status" value="1"/>
</dbReference>
<dbReference type="PROSITE" id="PS00840">
    <property type="entry name" value="SUMT_2"/>
    <property type="match status" value="1"/>
</dbReference>
<dbReference type="GO" id="GO:0004851">
    <property type="term" value="F:uroporphyrin-III C-methyltransferase activity"/>
    <property type="evidence" value="ECO:0007669"/>
    <property type="project" value="UniProtKB-EC"/>
</dbReference>
<dbReference type="GO" id="GO:0009236">
    <property type="term" value="P:cobalamin biosynthetic process"/>
    <property type="evidence" value="ECO:0007669"/>
    <property type="project" value="UniProtKB-KW"/>
</dbReference>
<evidence type="ECO:0000313" key="15">
    <source>
        <dbReference type="EMBL" id="WDE05751.1"/>
    </source>
</evidence>
<comment type="pathway">
    <text evidence="11">Porphyrin-containing compound metabolism; siroheme biosynthesis; precorrin-2 from uroporphyrinogen III: step 1/1.</text>
</comment>